<dbReference type="RefSeq" id="WP_114379907.1">
    <property type="nucleotide sequence ID" value="NZ_QPJD01000005.1"/>
</dbReference>
<name>A0A368W956_9BACL</name>
<dbReference type="Gene3D" id="3.10.180.10">
    <property type="entry name" value="2,3-Dihydroxybiphenyl 1,2-Dioxygenase, domain 1"/>
    <property type="match status" value="1"/>
</dbReference>
<dbReference type="Proteomes" id="UP000252415">
    <property type="component" value="Unassembled WGS sequence"/>
</dbReference>
<dbReference type="AlphaFoldDB" id="A0A368W956"/>
<protein>
    <recommendedName>
        <fullName evidence="3">Glyoxalase</fullName>
    </recommendedName>
</protein>
<comment type="caution">
    <text evidence="1">The sequence shown here is derived from an EMBL/GenBank/DDBJ whole genome shotgun (WGS) entry which is preliminary data.</text>
</comment>
<gene>
    <name evidence="1" type="ORF">DFP97_105374</name>
</gene>
<keyword evidence="2" id="KW-1185">Reference proteome</keyword>
<reference evidence="1 2" key="1">
    <citation type="submission" date="2018-07" db="EMBL/GenBank/DDBJ databases">
        <title>Genomic Encyclopedia of Type Strains, Phase III (KMG-III): the genomes of soil and plant-associated and newly described type strains.</title>
        <authorList>
            <person name="Whitman W."/>
        </authorList>
    </citation>
    <scope>NUCLEOTIDE SEQUENCE [LARGE SCALE GENOMIC DNA]</scope>
    <source>
        <strain evidence="1 2">CECT 7506</strain>
    </source>
</reference>
<dbReference type="OrthoDB" id="9815599at2"/>
<sequence>MKALKLRPFIPSGTDYPLAVQFYSDLGFEKIFSSDELTIFKVDETEFHLQNFHNAELQNNYMLELCVQDLDAWWQYIQNTGVVEEYNIRAKPPQIQPYGKHAVHLIDPAGVLWHITEQQ</sequence>
<dbReference type="InterPro" id="IPR029068">
    <property type="entry name" value="Glyas_Bleomycin-R_OHBP_Dase"/>
</dbReference>
<proteinExistence type="predicted"/>
<accession>A0A368W956</accession>
<evidence type="ECO:0000313" key="1">
    <source>
        <dbReference type="EMBL" id="RCW49189.1"/>
    </source>
</evidence>
<evidence type="ECO:0008006" key="3">
    <source>
        <dbReference type="Google" id="ProtNLM"/>
    </source>
</evidence>
<dbReference type="EMBL" id="QPJD01000005">
    <property type="protein sequence ID" value="RCW49189.1"/>
    <property type="molecule type" value="Genomic_DNA"/>
</dbReference>
<evidence type="ECO:0000313" key="2">
    <source>
        <dbReference type="Proteomes" id="UP000252415"/>
    </source>
</evidence>
<organism evidence="1 2">
    <name type="scientific">Paenibacillus prosopidis</name>
    <dbReference type="NCBI Taxonomy" id="630520"/>
    <lineage>
        <taxon>Bacteria</taxon>
        <taxon>Bacillati</taxon>
        <taxon>Bacillota</taxon>
        <taxon>Bacilli</taxon>
        <taxon>Bacillales</taxon>
        <taxon>Paenibacillaceae</taxon>
        <taxon>Paenibacillus</taxon>
    </lineage>
</organism>
<dbReference type="SUPFAM" id="SSF54593">
    <property type="entry name" value="Glyoxalase/Bleomycin resistance protein/Dihydroxybiphenyl dioxygenase"/>
    <property type="match status" value="1"/>
</dbReference>